<dbReference type="KEGG" id="cvi:CV_3860"/>
<evidence type="ECO:0000313" key="3">
    <source>
        <dbReference type="Proteomes" id="UP000001424"/>
    </source>
</evidence>
<accession>Q7NRC3</accession>
<gene>
    <name evidence="2" type="ordered locus">CV_3860</name>
</gene>
<name>Q7NRC3_CHRVO</name>
<feature type="domain" description="Helix-turn-helix" evidence="1">
    <location>
        <begin position="15"/>
        <end position="61"/>
    </location>
</feature>
<dbReference type="OrthoDB" id="6615103at2"/>
<proteinExistence type="predicted"/>
<dbReference type="Proteomes" id="UP000001424">
    <property type="component" value="Chromosome"/>
</dbReference>
<reference evidence="2 3" key="1">
    <citation type="journal article" date="2003" name="Proc. Natl. Acad. Sci. U.S.A.">
        <title>The complete genome sequence of Chromobacterium violaceum reveals remarkable and exploitable bacterial adaptability.</title>
        <authorList>
            <person name="Vasconcelos A.T.R."/>
            <person name="de Almeida D.F."/>
            <person name="Almeida F.C."/>
            <person name="de Almeida L.G.P."/>
            <person name="de Almeida R."/>
            <person name="Goncalves J.A.A."/>
            <person name="Andrade E.M."/>
            <person name="Antonio R.V."/>
            <person name="Araripe J."/>
            <person name="de Araujo M.F.F."/>
            <person name="Filho S.A."/>
            <person name="Azevedo V."/>
            <person name="Batista A.J."/>
            <person name="Bataus L.A.M."/>
            <person name="Batista J.S."/>
            <person name="Belo A."/>
            <person name="vander Berg C."/>
            <person name="Blamey J."/>
            <person name="Bogo M."/>
            <person name="Bonato S."/>
            <person name="Bordignon J."/>
            <person name="Brito C.A."/>
            <person name="Brocchi M."/>
            <person name="Burity H.A."/>
            <person name="Camargo A.A."/>
            <person name="Cardoso D.D.P."/>
            <person name="Carneiro N.P."/>
            <person name="Carraro D.M."/>
            <person name="Carvalho C.M.B."/>
            <person name="Cascardo J.C.M."/>
            <person name="Cavada B.S."/>
            <person name="Chueire L.M.O."/>
            <person name="Pasa T.B.C."/>
            <person name="Duran N."/>
            <person name="Fagundes N."/>
            <person name="Falcao C.L."/>
            <person name="Fantinatti F."/>
            <person name="Farias I.P."/>
            <person name="Felipe M.S.S."/>
            <person name="Ferrari L.P."/>
            <person name="Ferro J.A."/>
            <person name="Ferro M.I.T."/>
            <person name="Franco G.R."/>
            <person name="Freitas N.S.A."/>
            <person name="Furlan L.R."/>
            <person name="Gazzinelli R.T."/>
            <person name="Gomes E.A."/>
            <person name="Goncalves P.R."/>
            <person name="Grangeiro T.B."/>
            <person name="Grattapaglia D."/>
            <person name="Grisard E.C."/>
            <person name="Guimaraes C.T."/>
            <person name="Hanna E.S."/>
            <person name="Hungria M."/>
            <person name="Jardim S.N."/>
            <person name="Laurino J."/>
            <person name="Leoi L.C.T."/>
            <person name="Fassarella L."/>
            <person name="Lima A."/>
            <person name="Loureiro M.F."/>
            <person name="Lyra M.C.P."/>
            <person name="Macedo M."/>
            <person name="Madeira H.M.F."/>
            <person name="Manfio G.P."/>
            <person name="Maranhao A.Q."/>
            <person name="Martins W.S."/>
            <person name="di Mauro S.M.Z."/>
            <person name="de Medeiros S.R.B."/>
            <person name="Meissner R.D.V."/>
            <person name="Menck C.F.M."/>
            <person name="Moreira M.A.M."/>
            <person name="Nascimento F.F."/>
            <person name="Nicolas M.F."/>
            <person name="Oliveira J.G."/>
            <person name="Oliveira S.C."/>
            <person name="Paixao R.F.C."/>
            <person name="Parente J.A."/>
            <person name="Pedrosa F.O."/>
            <person name="Pena S.J.D."/>
            <person name="Perreira J.O."/>
            <person name="Perreira M."/>
            <person name="Pinto L.S.R.C."/>
            <person name="Pinto L.S."/>
            <person name="Porto J.I.R."/>
            <person name="Potrich D.P."/>
            <person name="Neto C.E.R."/>
            <person name="Reis A.M.M."/>
            <person name="Rigo L.U."/>
            <person name="Rondinelli E."/>
            <person name="dos Santos E.B.P."/>
            <person name="Santos F.R."/>
            <person name="Schneider M.P.C."/>
            <person name="Seuanez H.N."/>
            <person name="Silva A.M.R."/>
            <person name="da Silva A.L.C."/>
            <person name="Silva D.W."/>
            <person name="Silva R."/>
            <person name="Simoes I.C."/>
            <person name="Simon D."/>
            <person name="Soares C.M.A."/>
            <person name="Soares R.B.A."/>
            <person name="Souza E.M."/>
            <person name="Souza K.R.L."/>
            <person name="Souza R.C."/>
            <person name="Steffens M.B.R."/>
            <person name="Steindel M."/>
            <person name="Teixeira S.R."/>
            <person name="Urmenyi T."/>
            <person name="Vettore A."/>
            <person name="Wassem R."/>
            <person name="Zaha A."/>
            <person name="Simpson A.J.G."/>
        </authorList>
    </citation>
    <scope>NUCLEOTIDE SEQUENCE [LARGE SCALE GENOMIC DNA]</scope>
    <source>
        <strain evidence="3">ATCC 12472 / DSM 30191 / JCM 1249 / NBRC 12614 / NCIMB 9131 / NCTC 9757</strain>
    </source>
</reference>
<dbReference type="HOGENOM" id="CLU_2750465_0_0_4"/>
<dbReference type="AlphaFoldDB" id="Q7NRC3"/>
<dbReference type="InterPro" id="IPR041657">
    <property type="entry name" value="HTH_17"/>
</dbReference>
<dbReference type="STRING" id="243365.CV_3860"/>
<dbReference type="SUPFAM" id="SSF46955">
    <property type="entry name" value="Putative DNA-binding domain"/>
    <property type="match status" value="1"/>
</dbReference>
<dbReference type="RefSeq" id="WP_011137407.1">
    <property type="nucleotide sequence ID" value="NC_005085.1"/>
</dbReference>
<dbReference type="GeneID" id="66365095"/>
<evidence type="ECO:0000313" key="2">
    <source>
        <dbReference type="EMBL" id="AAQ61522.1"/>
    </source>
</evidence>
<dbReference type="EMBL" id="AE016825">
    <property type="protein sequence ID" value="AAQ61522.1"/>
    <property type="molecule type" value="Genomic_DNA"/>
</dbReference>
<organism evidence="2 3">
    <name type="scientific">Chromobacterium violaceum (strain ATCC 12472 / DSM 30191 / JCM 1249 / CCUG 213 / NBRC 12614 / NCIMB 9131 / NCTC 9757 / MK)</name>
    <dbReference type="NCBI Taxonomy" id="243365"/>
    <lineage>
        <taxon>Bacteria</taxon>
        <taxon>Pseudomonadati</taxon>
        <taxon>Pseudomonadota</taxon>
        <taxon>Betaproteobacteria</taxon>
        <taxon>Neisseriales</taxon>
        <taxon>Chromobacteriaceae</taxon>
        <taxon>Chromobacterium</taxon>
    </lineage>
</organism>
<keyword evidence="3" id="KW-1185">Reference proteome</keyword>
<dbReference type="InterPro" id="IPR009061">
    <property type="entry name" value="DNA-bd_dom_put_sf"/>
</dbReference>
<dbReference type="Pfam" id="PF12728">
    <property type="entry name" value="HTH_17"/>
    <property type="match status" value="1"/>
</dbReference>
<evidence type="ECO:0000259" key="1">
    <source>
        <dbReference type="Pfam" id="PF12728"/>
    </source>
</evidence>
<protein>
    <recommendedName>
        <fullName evidence="1">Helix-turn-helix domain-containing protein</fullName>
    </recommendedName>
</protein>
<sequence length="70" mass="7570">MKLIEAARSMGKHVFSTREAAAILGRKPQTLRKWACSQAGPLRPVRIGGRLGWPVEEVAALAGQVMKDGD</sequence>